<organism evidence="1">
    <name type="scientific">Arundo donax</name>
    <name type="common">Giant reed</name>
    <name type="synonym">Donax arundinaceus</name>
    <dbReference type="NCBI Taxonomy" id="35708"/>
    <lineage>
        <taxon>Eukaryota</taxon>
        <taxon>Viridiplantae</taxon>
        <taxon>Streptophyta</taxon>
        <taxon>Embryophyta</taxon>
        <taxon>Tracheophyta</taxon>
        <taxon>Spermatophyta</taxon>
        <taxon>Magnoliopsida</taxon>
        <taxon>Liliopsida</taxon>
        <taxon>Poales</taxon>
        <taxon>Poaceae</taxon>
        <taxon>PACMAD clade</taxon>
        <taxon>Arundinoideae</taxon>
        <taxon>Arundineae</taxon>
        <taxon>Arundo</taxon>
    </lineage>
</organism>
<protein>
    <submittedName>
        <fullName evidence="1">Uncharacterized protein</fullName>
    </submittedName>
</protein>
<reference evidence="1" key="2">
    <citation type="journal article" date="2015" name="Data Brief">
        <title>Shoot transcriptome of the giant reed, Arundo donax.</title>
        <authorList>
            <person name="Barrero R.A."/>
            <person name="Guerrero F.D."/>
            <person name="Moolhuijzen P."/>
            <person name="Goolsby J.A."/>
            <person name="Tidwell J."/>
            <person name="Bellgard S.E."/>
            <person name="Bellgard M.I."/>
        </authorList>
    </citation>
    <scope>NUCLEOTIDE SEQUENCE</scope>
    <source>
        <tissue evidence="1">Shoot tissue taken approximately 20 cm above the soil surface</tissue>
    </source>
</reference>
<proteinExistence type="predicted"/>
<dbReference type="EMBL" id="GBRH01185554">
    <property type="protein sequence ID" value="JAE12342.1"/>
    <property type="molecule type" value="Transcribed_RNA"/>
</dbReference>
<name>A0A0A9FJ13_ARUDO</name>
<accession>A0A0A9FJ13</accession>
<dbReference type="AlphaFoldDB" id="A0A0A9FJ13"/>
<reference evidence="1" key="1">
    <citation type="submission" date="2014-09" db="EMBL/GenBank/DDBJ databases">
        <authorList>
            <person name="Magalhaes I.L.F."/>
            <person name="Oliveira U."/>
            <person name="Santos F.R."/>
            <person name="Vidigal T.H.D.A."/>
            <person name="Brescovit A.D."/>
            <person name="Santos A.J."/>
        </authorList>
    </citation>
    <scope>NUCLEOTIDE SEQUENCE</scope>
    <source>
        <tissue evidence="1">Shoot tissue taken approximately 20 cm above the soil surface</tissue>
    </source>
</reference>
<sequence>MIWRPRVAITEAKTSIP</sequence>
<evidence type="ECO:0000313" key="1">
    <source>
        <dbReference type="EMBL" id="JAE12342.1"/>
    </source>
</evidence>